<dbReference type="InterPro" id="IPR032808">
    <property type="entry name" value="DoxX"/>
</dbReference>
<evidence type="ECO:0000256" key="4">
    <source>
        <dbReference type="ARBA" id="ARBA00022692"/>
    </source>
</evidence>
<evidence type="ECO:0000256" key="2">
    <source>
        <dbReference type="ARBA" id="ARBA00006679"/>
    </source>
</evidence>
<keyword evidence="3" id="KW-1003">Cell membrane</keyword>
<comment type="similarity">
    <text evidence="2">Belongs to the DoxX family.</text>
</comment>
<organism evidence="8 9">
    <name type="scientific">Actinomadura miaoliensis</name>
    <dbReference type="NCBI Taxonomy" id="430685"/>
    <lineage>
        <taxon>Bacteria</taxon>
        <taxon>Bacillati</taxon>
        <taxon>Actinomycetota</taxon>
        <taxon>Actinomycetes</taxon>
        <taxon>Streptosporangiales</taxon>
        <taxon>Thermomonosporaceae</taxon>
        <taxon>Actinomadura</taxon>
    </lineage>
</organism>
<protein>
    <submittedName>
        <fullName evidence="8">DoxX family protein</fullName>
    </submittedName>
</protein>
<keyword evidence="6 7" id="KW-0472">Membrane</keyword>
<keyword evidence="9" id="KW-1185">Reference proteome</keyword>
<reference evidence="9" key="1">
    <citation type="journal article" date="2019" name="Int. J. Syst. Evol. Microbiol.">
        <title>The Global Catalogue of Microorganisms (GCM) 10K type strain sequencing project: providing services to taxonomists for standard genome sequencing and annotation.</title>
        <authorList>
            <consortium name="The Broad Institute Genomics Platform"/>
            <consortium name="The Broad Institute Genome Sequencing Center for Infectious Disease"/>
            <person name="Wu L."/>
            <person name="Ma J."/>
        </authorList>
    </citation>
    <scope>NUCLEOTIDE SEQUENCE [LARGE SCALE GENOMIC DNA]</scope>
    <source>
        <strain evidence="9">JCM 16702</strain>
    </source>
</reference>
<evidence type="ECO:0000256" key="1">
    <source>
        <dbReference type="ARBA" id="ARBA00004651"/>
    </source>
</evidence>
<evidence type="ECO:0000256" key="3">
    <source>
        <dbReference type="ARBA" id="ARBA00022475"/>
    </source>
</evidence>
<dbReference type="Pfam" id="PF07681">
    <property type="entry name" value="DoxX"/>
    <property type="match status" value="1"/>
</dbReference>
<evidence type="ECO:0000313" key="8">
    <source>
        <dbReference type="EMBL" id="GAA4058288.1"/>
    </source>
</evidence>
<evidence type="ECO:0000256" key="7">
    <source>
        <dbReference type="SAM" id="Phobius"/>
    </source>
</evidence>
<dbReference type="PANTHER" id="PTHR33452:SF1">
    <property type="entry name" value="INNER MEMBRANE PROTEIN YPHA-RELATED"/>
    <property type="match status" value="1"/>
</dbReference>
<keyword evidence="4 7" id="KW-0812">Transmembrane</keyword>
<feature type="transmembrane region" description="Helical" evidence="7">
    <location>
        <begin position="12"/>
        <end position="32"/>
    </location>
</feature>
<evidence type="ECO:0000256" key="6">
    <source>
        <dbReference type="ARBA" id="ARBA00023136"/>
    </source>
</evidence>
<keyword evidence="5 7" id="KW-1133">Transmembrane helix</keyword>
<proteinExistence type="inferred from homology"/>
<feature type="transmembrane region" description="Helical" evidence="7">
    <location>
        <begin position="111"/>
        <end position="132"/>
    </location>
</feature>
<name>A0ABP7V4B3_9ACTN</name>
<dbReference type="Proteomes" id="UP001500683">
    <property type="component" value="Unassembled WGS sequence"/>
</dbReference>
<comment type="caution">
    <text evidence="8">The sequence shown here is derived from an EMBL/GenBank/DDBJ whole genome shotgun (WGS) entry which is preliminary data.</text>
</comment>
<feature type="transmembrane region" description="Helical" evidence="7">
    <location>
        <begin position="44"/>
        <end position="64"/>
    </location>
</feature>
<evidence type="ECO:0000313" key="9">
    <source>
        <dbReference type="Proteomes" id="UP001500683"/>
    </source>
</evidence>
<gene>
    <name evidence="8" type="ORF">GCM10022214_08030</name>
</gene>
<dbReference type="EMBL" id="BAAAZG010000001">
    <property type="protein sequence ID" value="GAA4058288.1"/>
    <property type="molecule type" value="Genomic_DNA"/>
</dbReference>
<evidence type="ECO:0000256" key="5">
    <source>
        <dbReference type="ARBA" id="ARBA00022989"/>
    </source>
</evidence>
<dbReference type="PANTHER" id="PTHR33452">
    <property type="entry name" value="OXIDOREDUCTASE CATD-RELATED"/>
    <property type="match status" value="1"/>
</dbReference>
<feature type="transmembrane region" description="Helical" evidence="7">
    <location>
        <begin position="71"/>
        <end position="96"/>
    </location>
</feature>
<comment type="subcellular location">
    <subcellularLocation>
        <location evidence="1">Cell membrane</location>
        <topology evidence="1">Multi-pass membrane protein</topology>
    </subcellularLocation>
</comment>
<dbReference type="InterPro" id="IPR051907">
    <property type="entry name" value="DoxX-like_oxidoreductase"/>
</dbReference>
<sequence>MNPARRFPYLPDAGLLVGRLAIGVIFIAHGWQKLTETGHSGVTAMFEGLGIPFPSLSAAFATWVELLGGAALVLGVLVPVAGVLLAVDMAGAFWYAHADKGLFAGDGGYELVLALGATCLLLALAGGGRFGVDAVVFGRREASGREPART</sequence>
<dbReference type="RefSeq" id="WP_344940713.1">
    <property type="nucleotide sequence ID" value="NZ_BAAAZG010000001.1"/>
</dbReference>
<accession>A0ABP7V4B3</accession>